<dbReference type="EMBL" id="FPHK01000069">
    <property type="protein sequence ID" value="SFV63325.1"/>
    <property type="molecule type" value="Genomic_DNA"/>
</dbReference>
<protein>
    <recommendedName>
        <fullName evidence="2">Outer membrane protein</fullName>
    </recommendedName>
</protein>
<evidence type="ECO:0008006" key="2">
    <source>
        <dbReference type="Google" id="ProtNLM"/>
    </source>
</evidence>
<organism evidence="1">
    <name type="scientific">hydrothermal vent metagenome</name>
    <dbReference type="NCBI Taxonomy" id="652676"/>
    <lineage>
        <taxon>unclassified sequences</taxon>
        <taxon>metagenomes</taxon>
        <taxon>ecological metagenomes</taxon>
    </lineage>
</organism>
<evidence type="ECO:0000313" key="1">
    <source>
        <dbReference type="EMBL" id="SFV63325.1"/>
    </source>
</evidence>
<reference evidence="1" key="1">
    <citation type="submission" date="2016-10" db="EMBL/GenBank/DDBJ databases">
        <authorList>
            <person name="de Groot N.N."/>
        </authorList>
    </citation>
    <scope>NUCLEOTIDE SEQUENCE</scope>
</reference>
<dbReference type="InterPro" id="IPR026387">
    <property type="entry name" value="OMP_w_GlyGly"/>
</dbReference>
<dbReference type="AlphaFoldDB" id="A0A1W1CC71"/>
<proteinExistence type="predicted"/>
<dbReference type="NCBIfam" id="TIGR04219">
    <property type="entry name" value="OMP_w_GlyGly"/>
    <property type="match status" value="1"/>
</dbReference>
<gene>
    <name evidence="1" type="ORF">MNB_SM-6-1203</name>
</gene>
<accession>A0A1W1CC71</accession>
<name>A0A1W1CC71_9ZZZZ</name>
<sequence length="257" mass="28577">MKNVILKASLATALLVSAANADLARVEMGAGIWQQTPNGTIKYSDGSATGTYTSDKKEDNGAYAWLLIKHPIPIIPNLRLEYVDVKDQGKVTGSFKDFTVPGVSTTARFEMKQYDIIPYYNLLDNTFWTTIDVGLDIKVVDATYEADNVNVVGMSIPTPTYNDSDMIYIPLAYARARVEIPATNIGLETDGKYITYDGSTVYDFRAKVDYTFDFVPVVQPAIEVGYRVQKFDVKSDDDKTKLNMDFSGVYGGLMLRF</sequence>